<dbReference type="KEGG" id="vco:VC0395_1063"/>
<dbReference type="KEGG" id="vcr:VC395_A0205"/>
<accession>A0A0H3AE61</accession>
<reference evidence="1 2" key="1">
    <citation type="submission" date="2007-03" db="EMBL/GenBank/DDBJ databases">
        <authorList>
            <person name="Heidelberg J."/>
        </authorList>
    </citation>
    <scope>NUCLEOTIDE SEQUENCE [LARGE SCALE GENOMIC DNA]</scope>
    <source>
        <strain evidence="2">ATCC 39541 / Classical Ogawa 395 / O395</strain>
    </source>
</reference>
<gene>
    <name evidence="1" type="ordered locus">VC0395_1063</name>
</gene>
<proteinExistence type="predicted"/>
<organism evidence="1 2">
    <name type="scientific">Vibrio cholerae serotype O1 (strain ATCC 39541 / Classical Ogawa 395 / O395)</name>
    <dbReference type="NCBI Taxonomy" id="345073"/>
    <lineage>
        <taxon>Bacteria</taxon>
        <taxon>Pseudomonadati</taxon>
        <taxon>Pseudomonadota</taxon>
        <taxon>Gammaproteobacteria</taxon>
        <taxon>Vibrionales</taxon>
        <taxon>Vibrionaceae</taxon>
        <taxon>Vibrio</taxon>
    </lineage>
</organism>
<evidence type="ECO:0000313" key="1">
    <source>
        <dbReference type="EMBL" id="ABQ18640.1"/>
    </source>
</evidence>
<name>A0A0H3AE61_VIBC3</name>
<dbReference type="AlphaFoldDB" id="A0A0H3AE61"/>
<dbReference type="OrthoDB" id="5895591at2"/>
<evidence type="ECO:0000313" key="2">
    <source>
        <dbReference type="Proteomes" id="UP000000249"/>
    </source>
</evidence>
<dbReference type="Proteomes" id="UP000000249">
    <property type="component" value="Chromosome 2"/>
</dbReference>
<protein>
    <submittedName>
        <fullName evidence="1">Uncharacterized protein</fullName>
    </submittedName>
</protein>
<dbReference type="RefSeq" id="WP_001292394.1">
    <property type="nucleotide sequence ID" value="NC_009456.1"/>
</dbReference>
<dbReference type="PATRIC" id="fig|345073.21.peg.2962"/>
<dbReference type="EMBL" id="CP000626">
    <property type="protein sequence ID" value="ABQ18640.1"/>
    <property type="molecule type" value="Genomic_DNA"/>
</dbReference>
<sequence>MSELKHLGNINHCDVALSALEIILDGVASSESTERTRQAGAYLARLVMADSHGSFDTDKQKAILSIIEMASEVENPRFCSS</sequence>